<organism evidence="3">
    <name type="scientific">Amphimedon queenslandica</name>
    <name type="common">Sponge</name>
    <dbReference type="NCBI Taxonomy" id="400682"/>
    <lineage>
        <taxon>Eukaryota</taxon>
        <taxon>Metazoa</taxon>
        <taxon>Porifera</taxon>
        <taxon>Demospongiae</taxon>
        <taxon>Heteroscleromorpha</taxon>
        <taxon>Haplosclerida</taxon>
        <taxon>Niphatidae</taxon>
        <taxon>Amphimedon</taxon>
    </lineage>
</organism>
<name>A0A1X7VUT9_AMPQE</name>
<dbReference type="SUPFAM" id="SSF103473">
    <property type="entry name" value="MFS general substrate transporter"/>
    <property type="match status" value="1"/>
</dbReference>
<dbReference type="InParanoid" id="A0A1X7VUT9"/>
<dbReference type="Proteomes" id="UP000007879">
    <property type="component" value="Unassembled WGS sequence"/>
</dbReference>
<sequence>MDYDDNDAIPSAPPPSYDDVVAAGPSLVVPLTPPPAPTPNAPSFPPPPSAIRQQAHQRPPQRSGPGAGSRQGSRQQLPRQQSRTSSNSSMHGPPRQRQHSHRPSGSREPPTRQMRQQHFLEKLSNFNMAFLMLKAVTLSSPDVDLDSEAHLPNRQSLRKKVSRIKRIKCICCGLWFCGFTLLFFLLALPVAMFLTGVFGYNRCPHNSRLIISLLMSISAMFFVTLLLRLFNSALSCCKIGNFCNSEKSVTCSACIGIMEGCFLVFVALTTILTLMGTWFILSNPPSLNSADANYCDSGVYYGTLIMIGLLYLFCFCLILYLVAAAVSYCSYQDDMAPRRRVVKTNVRRQPRPRRHDDVLF</sequence>
<dbReference type="PANTHER" id="PTHR33444:SF2">
    <property type="entry name" value="MARVEL DOMAIN-CONTAINING PROTEIN"/>
    <property type="match status" value="1"/>
</dbReference>
<reference evidence="4" key="1">
    <citation type="journal article" date="2010" name="Nature">
        <title>The Amphimedon queenslandica genome and the evolution of animal complexity.</title>
        <authorList>
            <person name="Srivastava M."/>
            <person name="Simakov O."/>
            <person name="Chapman J."/>
            <person name="Fahey B."/>
            <person name="Gauthier M.E."/>
            <person name="Mitros T."/>
            <person name="Richards G.S."/>
            <person name="Conaco C."/>
            <person name="Dacre M."/>
            <person name="Hellsten U."/>
            <person name="Larroux C."/>
            <person name="Putnam N.H."/>
            <person name="Stanke M."/>
            <person name="Adamska M."/>
            <person name="Darling A."/>
            <person name="Degnan S.M."/>
            <person name="Oakley T.H."/>
            <person name="Plachetzki D.C."/>
            <person name="Zhai Y."/>
            <person name="Adamski M."/>
            <person name="Calcino A."/>
            <person name="Cummins S.F."/>
            <person name="Goodstein D.M."/>
            <person name="Harris C."/>
            <person name="Jackson D.J."/>
            <person name="Leys S.P."/>
            <person name="Shu S."/>
            <person name="Woodcroft B.J."/>
            <person name="Vervoort M."/>
            <person name="Kosik K.S."/>
            <person name="Manning G."/>
            <person name="Degnan B.M."/>
            <person name="Rokhsar D.S."/>
        </authorList>
    </citation>
    <scope>NUCLEOTIDE SEQUENCE [LARGE SCALE GENOMIC DNA]</scope>
</reference>
<evidence type="ECO:0000256" key="2">
    <source>
        <dbReference type="SAM" id="Phobius"/>
    </source>
</evidence>
<evidence type="ECO:0000313" key="4">
    <source>
        <dbReference type="Proteomes" id="UP000007879"/>
    </source>
</evidence>
<accession>A0A1X7VUT9</accession>
<feature type="transmembrane region" description="Helical" evidence="2">
    <location>
        <begin position="251"/>
        <end position="280"/>
    </location>
</feature>
<dbReference type="InterPro" id="IPR036259">
    <property type="entry name" value="MFS_trans_sf"/>
</dbReference>
<dbReference type="AlphaFoldDB" id="A0A1X7VUT9"/>
<keyword evidence="2" id="KW-0812">Transmembrane</keyword>
<feature type="compositionally biased region" description="Polar residues" evidence="1">
    <location>
        <begin position="70"/>
        <end position="90"/>
    </location>
</feature>
<keyword evidence="4" id="KW-1185">Reference proteome</keyword>
<gene>
    <name evidence="3" type="primary">100638324</name>
</gene>
<feature type="region of interest" description="Disordered" evidence="1">
    <location>
        <begin position="1"/>
        <end position="114"/>
    </location>
</feature>
<dbReference type="KEGG" id="aqu:100638324"/>
<feature type="compositionally biased region" description="Basic residues" evidence="1">
    <location>
        <begin position="94"/>
        <end position="104"/>
    </location>
</feature>
<dbReference type="InterPro" id="IPR040350">
    <property type="entry name" value="TMEM272"/>
</dbReference>
<feature type="compositionally biased region" description="Pro residues" evidence="1">
    <location>
        <begin position="31"/>
        <end position="49"/>
    </location>
</feature>
<feature type="transmembrane region" description="Helical" evidence="2">
    <location>
        <begin position="169"/>
        <end position="197"/>
    </location>
</feature>
<protein>
    <submittedName>
        <fullName evidence="3">Uncharacterized protein</fullName>
    </submittedName>
</protein>
<reference evidence="3" key="2">
    <citation type="submission" date="2017-05" db="UniProtKB">
        <authorList>
            <consortium name="EnsemblMetazoa"/>
        </authorList>
    </citation>
    <scope>IDENTIFICATION</scope>
</reference>
<evidence type="ECO:0000313" key="3">
    <source>
        <dbReference type="EnsemblMetazoa" id="Aqu2.1.43882_001"/>
    </source>
</evidence>
<proteinExistence type="predicted"/>
<feature type="transmembrane region" description="Helical" evidence="2">
    <location>
        <begin position="300"/>
        <end position="331"/>
    </location>
</feature>
<keyword evidence="2" id="KW-0472">Membrane</keyword>
<dbReference type="EnsemblMetazoa" id="XM_011408351.2">
    <property type="protein sequence ID" value="XP_011406653.2"/>
    <property type="gene ID" value="LOC100638324"/>
</dbReference>
<dbReference type="EnsemblMetazoa" id="Aqu2.1.43882_001">
    <property type="protein sequence ID" value="Aqu2.1.43882_001"/>
    <property type="gene ID" value="Aqu2.1.43882"/>
</dbReference>
<evidence type="ECO:0000256" key="1">
    <source>
        <dbReference type="SAM" id="MobiDB-lite"/>
    </source>
</evidence>
<feature type="transmembrane region" description="Helical" evidence="2">
    <location>
        <begin position="209"/>
        <end position="230"/>
    </location>
</feature>
<dbReference type="PANTHER" id="PTHR33444">
    <property type="entry name" value="SI:DKEY-19B23.12-RELATED"/>
    <property type="match status" value="1"/>
</dbReference>
<keyword evidence="2" id="KW-1133">Transmembrane helix</keyword>